<dbReference type="EMBL" id="CP013655">
    <property type="protein sequence ID" value="ALS36778.1"/>
    <property type="molecule type" value="Genomic_DNA"/>
</dbReference>
<keyword evidence="1" id="KW-0472">Membrane</keyword>
<evidence type="ECO:0000313" key="3">
    <source>
        <dbReference type="Proteomes" id="UP000067523"/>
    </source>
</evidence>
<sequence>MANEQVEKHQKKGLGYIFFIEGIFSVLWIGYLFKFYSFYKEAYFYVDKRLSLFIQMLSILNNNWDEIFIYFILSFFLITLTLFMSYLLYLTNKRALRRNKSTPFILCFNLLCCASLLANVCGFIFFVITILSASLVYIIFTLVNLNLDKEKPESEYDEGDIIEIKGPFKTKEEAQKEITIFFDKWKEKTIILGEEIYIEDGNYYVDIYVDTINK</sequence>
<protein>
    <submittedName>
        <fullName evidence="2">Uncharacterized protein</fullName>
    </submittedName>
</protein>
<reference evidence="3" key="1">
    <citation type="submission" date="2015-12" db="EMBL/GenBank/DDBJ databases">
        <authorList>
            <person name="Lauer A."/>
            <person name="Humrighouse B."/>
            <person name="Loparev V."/>
            <person name="Shewmaker P.L."/>
            <person name="Whitney A.M."/>
            <person name="McLaughlin R.W."/>
        </authorList>
    </citation>
    <scope>NUCLEOTIDE SEQUENCE [LARGE SCALE GENOMIC DNA]</scope>
    <source>
        <strain evidence="3">LMG 26678</strain>
    </source>
</reference>
<feature type="transmembrane region" description="Helical" evidence="1">
    <location>
        <begin position="67"/>
        <end position="89"/>
    </location>
</feature>
<feature type="transmembrane region" description="Helical" evidence="1">
    <location>
        <begin position="101"/>
        <end position="118"/>
    </location>
</feature>
<dbReference type="STRING" id="118060.ATZ35_06295"/>
<dbReference type="RefSeq" id="WP_208929998.1">
    <property type="nucleotide sequence ID" value="NZ_CP013655.1"/>
</dbReference>
<dbReference type="AlphaFoldDB" id="A0A0U2WXL6"/>
<name>A0A0U2WXL6_9ENTE</name>
<feature type="transmembrane region" description="Helical" evidence="1">
    <location>
        <begin position="124"/>
        <end position="145"/>
    </location>
</feature>
<keyword evidence="1" id="KW-1133">Transmembrane helix</keyword>
<keyword evidence="1" id="KW-0812">Transmembrane</keyword>
<organism evidence="2 3">
    <name type="scientific">Enterococcus rotai</name>
    <dbReference type="NCBI Taxonomy" id="118060"/>
    <lineage>
        <taxon>Bacteria</taxon>
        <taxon>Bacillati</taxon>
        <taxon>Bacillota</taxon>
        <taxon>Bacilli</taxon>
        <taxon>Lactobacillales</taxon>
        <taxon>Enterococcaceae</taxon>
        <taxon>Enterococcus</taxon>
    </lineage>
</organism>
<feature type="transmembrane region" description="Helical" evidence="1">
    <location>
        <begin position="14"/>
        <end position="33"/>
    </location>
</feature>
<accession>A0A0U2WXL6</accession>
<dbReference type="Proteomes" id="UP000067523">
    <property type="component" value="Chromosome"/>
</dbReference>
<evidence type="ECO:0000256" key="1">
    <source>
        <dbReference type="SAM" id="Phobius"/>
    </source>
</evidence>
<gene>
    <name evidence="2" type="ORF">ATZ35_06295</name>
</gene>
<proteinExistence type="predicted"/>
<dbReference type="KEGG" id="erx:ATZ35_06295"/>
<evidence type="ECO:0000313" key="2">
    <source>
        <dbReference type="EMBL" id="ALS36778.1"/>
    </source>
</evidence>
<keyword evidence="3" id="KW-1185">Reference proteome</keyword>